<comment type="caution">
    <text evidence="1">The sequence shown here is derived from an EMBL/GenBank/DDBJ whole genome shotgun (WGS) entry which is preliminary data.</text>
</comment>
<proteinExistence type="predicted"/>
<name>A0A0F9XGA3_9ZZZZ</name>
<protein>
    <submittedName>
        <fullName evidence="1">Uncharacterized protein</fullName>
    </submittedName>
</protein>
<evidence type="ECO:0000313" key="1">
    <source>
        <dbReference type="EMBL" id="KKN90958.1"/>
    </source>
</evidence>
<dbReference type="EMBL" id="LAZR01000107">
    <property type="protein sequence ID" value="KKN90958.1"/>
    <property type="molecule type" value="Genomic_DNA"/>
</dbReference>
<sequence length="59" mass="7145">MNKKEKLDRIKVLETKAKQKYCELVNWGDVINELNDDDKVEYWDLAKDLNLFGDDYEYE</sequence>
<organism evidence="1">
    <name type="scientific">marine sediment metagenome</name>
    <dbReference type="NCBI Taxonomy" id="412755"/>
    <lineage>
        <taxon>unclassified sequences</taxon>
        <taxon>metagenomes</taxon>
        <taxon>ecological metagenomes</taxon>
    </lineage>
</organism>
<accession>A0A0F9XGA3</accession>
<dbReference type="AlphaFoldDB" id="A0A0F9XGA3"/>
<gene>
    <name evidence="1" type="ORF">LCGC14_0225420</name>
</gene>
<reference evidence="1" key="1">
    <citation type="journal article" date="2015" name="Nature">
        <title>Complex archaea that bridge the gap between prokaryotes and eukaryotes.</title>
        <authorList>
            <person name="Spang A."/>
            <person name="Saw J.H."/>
            <person name="Jorgensen S.L."/>
            <person name="Zaremba-Niedzwiedzka K."/>
            <person name="Martijn J."/>
            <person name="Lind A.E."/>
            <person name="van Eijk R."/>
            <person name="Schleper C."/>
            <person name="Guy L."/>
            <person name="Ettema T.J."/>
        </authorList>
    </citation>
    <scope>NUCLEOTIDE SEQUENCE</scope>
</reference>